<evidence type="ECO:0000313" key="1">
    <source>
        <dbReference type="EMBL" id="KAJ1677697.1"/>
    </source>
</evidence>
<accession>A0ACC1HR17</accession>
<organism evidence="1 2">
    <name type="scientific">Spiromyces aspiralis</name>
    <dbReference type="NCBI Taxonomy" id="68401"/>
    <lineage>
        <taxon>Eukaryota</taxon>
        <taxon>Fungi</taxon>
        <taxon>Fungi incertae sedis</taxon>
        <taxon>Zoopagomycota</taxon>
        <taxon>Kickxellomycotina</taxon>
        <taxon>Kickxellomycetes</taxon>
        <taxon>Kickxellales</taxon>
        <taxon>Kickxellaceae</taxon>
        <taxon>Spiromyces</taxon>
    </lineage>
</organism>
<evidence type="ECO:0000313" key="2">
    <source>
        <dbReference type="Proteomes" id="UP001145114"/>
    </source>
</evidence>
<reference evidence="1" key="1">
    <citation type="submission" date="2022-06" db="EMBL/GenBank/DDBJ databases">
        <title>Phylogenomic reconstructions and comparative analyses of Kickxellomycotina fungi.</title>
        <authorList>
            <person name="Reynolds N.K."/>
            <person name="Stajich J.E."/>
            <person name="Barry K."/>
            <person name="Grigoriev I.V."/>
            <person name="Crous P."/>
            <person name="Smith M.E."/>
        </authorList>
    </citation>
    <scope>NUCLEOTIDE SEQUENCE</scope>
    <source>
        <strain evidence="1">RSA 2271</strain>
    </source>
</reference>
<protein>
    <submittedName>
        <fullName evidence="1">Uncharacterized protein</fullName>
    </submittedName>
</protein>
<dbReference type="Proteomes" id="UP001145114">
    <property type="component" value="Unassembled WGS sequence"/>
</dbReference>
<comment type="caution">
    <text evidence="1">The sequence shown here is derived from an EMBL/GenBank/DDBJ whole genome shotgun (WGS) entry which is preliminary data.</text>
</comment>
<dbReference type="EMBL" id="JAMZIH010002055">
    <property type="protein sequence ID" value="KAJ1677697.1"/>
    <property type="molecule type" value="Genomic_DNA"/>
</dbReference>
<gene>
    <name evidence="1" type="ORF">EV182_005616</name>
</gene>
<sequence length="264" mass="30096">MLVFLIGTTYSVLAPVVNVFAATYFGLYYLVYHHQFLYVYDHRKFSTGGLTFPRAIVQMFFGIYVFEVVFLVQIISVSVQNWLSTLRILVVVLIIFGTVLTNIVTVKAYFPLTKYLPVSEFGNINQGRRRKARKRDKLAALLFKKSRRNRAGDGDTVSLVNKGSDSDSSDNDYSSDEAATNTTAGKNTLGAHPANEYEWEQNIKDGYYHPDLKLDDKVELWLPEDKYGLREKIVQHMLAHDGEYITFKLEGAVLDEKSRIKVVL</sequence>
<name>A0ACC1HR17_9FUNG</name>
<keyword evidence="2" id="KW-1185">Reference proteome</keyword>
<proteinExistence type="predicted"/>